<evidence type="ECO:0000256" key="2">
    <source>
        <dbReference type="SAM" id="Phobius"/>
    </source>
</evidence>
<keyword evidence="2" id="KW-1133">Transmembrane helix</keyword>
<feature type="transmembrane region" description="Helical" evidence="2">
    <location>
        <begin position="276"/>
        <end position="295"/>
    </location>
</feature>
<keyword evidence="2" id="KW-0472">Membrane</keyword>
<name>A0A8J5XGH6_DIALT</name>
<accession>A0A8J5XGH6</accession>
<reference evidence="3" key="1">
    <citation type="submission" date="2021-05" db="EMBL/GenBank/DDBJ databases">
        <title>The genome of the haptophyte Pavlova lutheri (Diacronema luteri, Pavlovales) - a model for lipid biosynthesis in eukaryotic algae.</title>
        <authorList>
            <person name="Hulatt C.J."/>
            <person name="Posewitz M.C."/>
        </authorList>
    </citation>
    <scope>NUCLEOTIDE SEQUENCE</scope>
    <source>
        <strain evidence="3">NIVA-4/92</strain>
    </source>
</reference>
<dbReference type="EMBL" id="JAGTXO010000004">
    <property type="protein sequence ID" value="KAG8468416.1"/>
    <property type="molecule type" value="Genomic_DNA"/>
</dbReference>
<feature type="compositionally biased region" description="Low complexity" evidence="1">
    <location>
        <begin position="84"/>
        <end position="106"/>
    </location>
</feature>
<feature type="region of interest" description="Disordered" evidence="1">
    <location>
        <begin position="84"/>
        <end position="128"/>
    </location>
</feature>
<gene>
    <name evidence="3" type="ORF">KFE25_013499</name>
</gene>
<feature type="compositionally biased region" description="Pro residues" evidence="1">
    <location>
        <begin position="107"/>
        <end position="117"/>
    </location>
</feature>
<evidence type="ECO:0000256" key="1">
    <source>
        <dbReference type="SAM" id="MobiDB-lite"/>
    </source>
</evidence>
<feature type="transmembrane region" description="Helical" evidence="2">
    <location>
        <begin position="245"/>
        <end position="264"/>
    </location>
</feature>
<comment type="caution">
    <text evidence="3">The sequence shown here is derived from an EMBL/GenBank/DDBJ whole genome shotgun (WGS) entry which is preliminary data.</text>
</comment>
<protein>
    <submittedName>
        <fullName evidence="3">Uncharacterized protein</fullName>
    </submittedName>
</protein>
<organism evidence="3 4">
    <name type="scientific">Diacronema lutheri</name>
    <name type="common">Unicellular marine alga</name>
    <name type="synonym">Monochrysis lutheri</name>
    <dbReference type="NCBI Taxonomy" id="2081491"/>
    <lineage>
        <taxon>Eukaryota</taxon>
        <taxon>Haptista</taxon>
        <taxon>Haptophyta</taxon>
        <taxon>Pavlovophyceae</taxon>
        <taxon>Pavlovales</taxon>
        <taxon>Pavlovaceae</taxon>
        <taxon>Diacronema</taxon>
    </lineage>
</organism>
<keyword evidence="4" id="KW-1185">Reference proteome</keyword>
<evidence type="ECO:0000313" key="3">
    <source>
        <dbReference type="EMBL" id="KAG8468416.1"/>
    </source>
</evidence>
<keyword evidence="2" id="KW-0812">Transmembrane</keyword>
<evidence type="ECO:0000313" key="4">
    <source>
        <dbReference type="Proteomes" id="UP000751190"/>
    </source>
</evidence>
<dbReference type="Proteomes" id="UP000751190">
    <property type="component" value="Unassembled WGS sequence"/>
</dbReference>
<dbReference type="AlphaFoldDB" id="A0A8J5XGH6"/>
<proteinExistence type="predicted"/>
<sequence length="396" mass="40682">MPTPDAAAAEPPPSASEPALAPFIGAERISIVPYHARGEELAAGDPLFADAILVRTHGSPEAAEPKPSSPAELIAAFCPPASAEPPAATFTPATPSPPSSSATPSSPTSPPAEPSAPPSTTGNSSSHATGLRGAMCVALLCVAMTLAQVDSALSRVATSPAGACASAAAPAPPGDAWAFFKAKAPPRPAWALDVGARTNASLVRVKAPLGSRLEVFATARRPFPAMHAGPRVLAFRLARTGDAPLVWPALLASLPLCGAAFAIGGALGRREPKARGALVVCAAAGFVLAAIVWYTRASAVYHDGMELVARDVTLIRSWGGARSIAARIAGADVSTVEPFRVTAGLFDLRLDGAPLHKVEDSFLTALIAKHLKAVDAEAFWQPTVEFIYRVRALISW</sequence>